<dbReference type="CDD" id="cd09279">
    <property type="entry name" value="RNase_HI_like"/>
    <property type="match status" value="1"/>
</dbReference>
<feature type="compositionally biased region" description="Basic and acidic residues" evidence="2">
    <location>
        <begin position="427"/>
        <end position="436"/>
    </location>
</feature>
<sequence length="1908" mass="215513">MDFSQKDGKKSKKSQEKATTPQPATTSKFQPSLLNPVHPSQAQSVISPIKKNTSIPAQREFTVEDDDELEIESPAREQPKTPLEQTLQERLSPLSEVFTGEQLKTLSAVMAALSELPASQQPGSVGSLRKTRSAVPQLPVRDLLTALNQENTPEKRKRSDPAETEWPETEQVPTAEYERRAPVLQIARRQTIQPKDSPLCREILEERMERIKIPTGRYDGTTDPEDHCTTFEQHMMLYTDSDAMWCKVFPSTLLGVAASWYKGIEAHSIYSFRQLQASFLSRFVSKQKRKKSSGELMSFAQRDREPLRDYLTRFNNESITIPNLQQEVAVLALMRGMQECEFKKYLSRKSYTNLGDVLHKANEYIRGDEMMKISNVVVATGGNVGYNPGYNPQTGKGGNNFHQSNNQQGAGQRNQNNRNANPQGQRSRQDRRESRGLFDNYTPLNTPRTAIYNINNKMDGWRRPPPMQSRERNVKKFCDFHNEHGHLTEDCRDLKDNIEDMVRKGYFSQYRARQGNGNNNSVGGNPTNSYRPQQQNQQQYPRIEQPYQPPRIEQKQPETSARAEQRDGGKKPPVYVISGGPVHGGTISGASRSLEEHRHMVNFHNTRVWPNPPSIPVMTFSESDCRGIIFPHDDPLVLTIDIANADVNRVLVDSGSSANIIFWEAFKQLHIPEDELQRVNYPVIGFSGSTVYPEGSIRLPVKIGEGSEMRDLMVDFLIIKVPAAYNVIIGRPFIHDVQAVVSTYHLTMIYMSNLERPAKIRGSQLAARSCYLTALRTPGRMVPEVNLTTEPARQEIHLTTKPARQEQLSKRKSCTKRGRTDLNMEHFDERPVSAPRPMPDGLTENFELEAGNMDRTVVIGTEMGSDMKVNLISLLREHADIFAFSADEMPGIDPEIMVHRLNADRNVRPVRQKKRNFSTEKMTAIQEEVDKLLAAGFIEPCDYPEWLANVVMVKKSSGSWRMCVDFTNLNRACPKDFYPLPRIDRLVDSTSGHAMLSFLDAFSGYHQVSLHKSDRKKAAFITDAGVFCYKAMPFGLKNAGETYQRLVDKVFADQKGRNVEVYVDDSIVKSRKEEDHVSDLRETFETLRKYRMKLNPKKCVFGVRSGKFLGFLVSERGIDANPEKVEAIISLPQPKSVKDIHRLTGKMAALNRFVSKSADKQMPFFTTLRQNKKFKWGPAEQEAFEALKSHLKNLPTIARAKEGGKLQLYISASPKTVAAVLVAEAENKGQQPVYFVSHVLNGPETRYTLVEKMAYAVLIAARKLRPYFDAHTIEVLTNFPLEKAISKLDTSGRLLKWAIELSEFDLEFRPRTAIKAQALADFIVEASYQEDEVQAEVWDVSVDGSAAQTGSGAGIIMKSPAGDIFEYAIKFTFNASNNEAEYEAAIAGIQMCLAADAKRVILTTDSQLVASQFSGEYEAKEPSMVKYLEKLRSVSAQLEKFSINLVPRAENTLADALSKLASSNVADLKRTVMMEVMNKRSTESEVIRVMAITTTSEWYDNIQTYIQTGALPADFAEAKKTRRDSVWYIILWGRLYKKSFSLPFLRCLTAFESARLIEEMHEGTCGNHAGGKPLAIICQRQGYYWPTMLEDCRAYVKKCEKCQKFSAVINLPANDLMPILNPIPFAQWGMDIVGPFPMAAGGRKFLIVAVDYFTKWIEAEPVAKITANQVKKFIWKNIITRFGLPQAIVFDHGAQFDCAPIQCFLGLYRVKLAHSSVCHPQSNGQAEAANKQILAALKKKLEYCKGKWADLMPEILWCNRTAIKEATGESPFKLSFGSEAVIPAEMALPTMRIQHYDEERNDQLLRHQLDFMPEIRMKAEVSSAAYKSRMSRAYNKKVKHRPLGVGDLVLRRTAATGKGNAQGKLTANWEGPYQIWEEIVPGSYRLMQMDGTALKNSWNASTLRKYYV</sequence>
<feature type="compositionally biased region" description="Basic and acidic residues" evidence="2">
    <location>
        <begin position="152"/>
        <end position="161"/>
    </location>
</feature>
<evidence type="ECO:0000259" key="3">
    <source>
        <dbReference type="PROSITE" id="PS50878"/>
    </source>
</evidence>
<name>A0A9R0I9X2_SPIOL</name>
<dbReference type="Pfam" id="PF03732">
    <property type="entry name" value="Retrotrans_gag"/>
    <property type="match status" value="1"/>
</dbReference>
<reference evidence="6" key="1">
    <citation type="journal article" date="2021" name="Nat. Commun.">
        <title>Genomic analyses provide insights into spinach domestication and the genetic basis of agronomic traits.</title>
        <authorList>
            <person name="Cai X."/>
            <person name="Sun X."/>
            <person name="Xu C."/>
            <person name="Sun H."/>
            <person name="Wang X."/>
            <person name="Ge C."/>
            <person name="Zhang Z."/>
            <person name="Wang Q."/>
            <person name="Fei Z."/>
            <person name="Jiao C."/>
            <person name="Wang Q."/>
        </authorList>
    </citation>
    <scope>NUCLEOTIDE SEQUENCE [LARGE SCALE GENOMIC DNA]</scope>
    <source>
        <strain evidence="6">cv. Varoflay</strain>
    </source>
</reference>
<dbReference type="Gene3D" id="3.30.420.10">
    <property type="entry name" value="Ribonuclease H-like superfamily/Ribonuclease H"/>
    <property type="match status" value="2"/>
</dbReference>
<dbReference type="PROSITE" id="PS50878">
    <property type="entry name" value="RT_POL"/>
    <property type="match status" value="1"/>
</dbReference>
<evidence type="ECO:0000256" key="1">
    <source>
        <dbReference type="ARBA" id="ARBA00023172"/>
    </source>
</evidence>
<feature type="compositionally biased region" description="Low complexity" evidence="2">
    <location>
        <begin position="403"/>
        <end position="426"/>
    </location>
</feature>
<evidence type="ECO:0000259" key="4">
    <source>
        <dbReference type="PROSITE" id="PS50879"/>
    </source>
</evidence>
<dbReference type="Pfam" id="PF17921">
    <property type="entry name" value="Integrase_H2C2"/>
    <property type="match status" value="1"/>
</dbReference>
<dbReference type="SUPFAM" id="SSF56672">
    <property type="entry name" value="DNA/RNA polymerases"/>
    <property type="match status" value="1"/>
</dbReference>
<dbReference type="PANTHER" id="PTHR48475">
    <property type="entry name" value="RIBONUCLEASE H"/>
    <property type="match status" value="1"/>
</dbReference>
<dbReference type="Pfam" id="PF13456">
    <property type="entry name" value="RVT_3"/>
    <property type="match status" value="1"/>
</dbReference>
<feature type="domain" description="Integrase catalytic" evidence="5">
    <location>
        <begin position="1620"/>
        <end position="1779"/>
    </location>
</feature>
<dbReference type="Pfam" id="PF00665">
    <property type="entry name" value="rve"/>
    <property type="match status" value="1"/>
</dbReference>
<dbReference type="Pfam" id="PF00078">
    <property type="entry name" value="RVT_1"/>
    <property type="match status" value="1"/>
</dbReference>
<protein>
    <submittedName>
        <fullName evidence="7">Uncharacterized protein</fullName>
    </submittedName>
</protein>
<evidence type="ECO:0000259" key="5">
    <source>
        <dbReference type="PROSITE" id="PS50994"/>
    </source>
</evidence>
<dbReference type="InterPro" id="IPR041577">
    <property type="entry name" value="RT_RNaseH_2"/>
</dbReference>
<dbReference type="KEGG" id="soe:110785379"/>
<dbReference type="Gene3D" id="3.10.10.10">
    <property type="entry name" value="HIV Type 1 Reverse Transcriptase, subunit A, domain 1"/>
    <property type="match status" value="1"/>
</dbReference>
<gene>
    <name evidence="7" type="primary">LOC110785379</name>
</gene>
<dbReference type="InterPro" id="IPR043128">
    <property type="entry name" value="Rev_trsase/Diguanyl_cyclase"/>
</dbReference>
<reference evidence="7" key="2">
    <citation type="submission" date="2025-08" db="UniProtKB">
        <authorList>
            <consortium name="RefSeq"/>
        </authorList>
    </citation>
    <scope>IDENTIFICATION</scope>
    <source>
        <tissue evidence="7">Leaf</tissue>
    </source>
</reference>
<dbReference type="Pfam" id="PF17919">
    <property type="entry name" value="RT_RNaseH_2"/>
    <property type="match status" value="1"/>
</dbReference>
<dbReference type="InterPro" id="IPR002156">
    <property type="entry name" value="RNaseH_domain"/>
</dbReference>
<dbReference type="CDD" id="cd01647">
    <property type="entry name" value="RT_LTR"/>
    <property type="match status" value="1"/>
</dbReference>
<dbReference type="GO" id="GO:0004523">
    <property type="term" value="F:RNA-DNA hybrid ribonuclease activity"/>
    <property type="evidence" value="ECO:0007669"/>
    <property type="project" value="InterPro"/>
</dbReference>
<evidence type="ECO:0000256" key="2">
    <source>
        <dbReference type="SAM" id="MobiDB-lite"/>
    </source>
</evidence>
<dbReference type="RefSeq" id="XP_021845502.2">
    <property type="nucleotide sequence ID" value="XM_021989810.2"/>
</dbReference>
<dbReference type="GO" id="GO:0006310">
    <property type="term" value="P:DNA recombination"/>
    <property type="evidence" value="ECO:0007669"/>
    <property type="project" value="UniProtKB-KW"/>
</dbReference>
<dbReference type="InterPro" id="IPR036397">
    <property type="entry name" value="RNaseH_sf"/>
</dbReference>
<accession>A0A9R0I9X2</accession>
<dbReference type="PROSITE" id="PS50994">
    <property type="entry name" value="INTEGRASE"/>
    <property type="match status" value="1"/>
</dbReference>
<proteinExistence type="predicted"/>
<feature type="region of interest" description="Disordered" evidence="2">
    <location>
        <begin position="388"/>
        <end position="444"/>
    </location>
</feature>
<dbReference type="InterPro" id="IPR000477">
    <property type="entry name" value="RT_dom"/>
</dbReference>
<feature type="region of interest" description="Disordered" evidence="2">
    <location>
        <begin position="144"/>
        <end position="173"/>
    </location>
</feature>
<dbReference type="GO" id="GO:0015074">
    <property type="term" value="P:DNA integration"/>
    <property type="evidence" value="ECO:0007669"/>
    <property type="project" value="InterPro"/>
</dbReference>
<feature type="compositionally biased region" description="Polar residues" evidence="2">
    <location>
        <begin position="18"/>
        <end position="56"/>
    </location>
</feature>
<dbReference type="InterPro" id="IPR005162">
    <property type="entry name" value="Retrotrans_gag_dom"/>
</dbReference>
<dbReference type="Gene3D" id="1.10.340.70">
    <property type="match status" value="1"/>
</dbReference>
<organism evidence="6 7">
    <name type="scientific">Spinacia oleracea</name>
    <name type="common">Spinach</name>
    <dbReference type="NCBI Taxonomy" id="3562"/>
    <lineage>
        <taxon>Eukaryota</taxon>
        <taxon>Viridiplantae</taxon>
        <taxon>Streptophyta</taxon>
        <taxon>Embryophyta</taxon>
        <taxon>Tracheophyta</taxon>
        <taxon>Spermatophyta</taxon>
        <taxon>Magnoliopsida</taxon>
        <taxon>eudicotyledons</taxon>
        <taxon>Gunneridae</taxon>
        <taxon>Pentapetalae</taxon>
        <taxon>Caryophyllales</taxon>
        <taxon>Chenopodiaceae</taxon>
        <taxon>Chenopodioideae</taxon>
        <taxon>Anserineae</taxon>
        <taxon>Spinacia</taxon>
    </lineage>
</organism>
<dbReference type="Proteomes" id="UP000813463">
    <property type="component" value="Chromosome 3"/>
</dbReference>
<feature type="domain" description="Reverse transcriptase" evidence="3">
    <location>
        <begin position="934"/>
        <end position="1113"/>
    </location>
</feature>
<evidence type="ECO:0000313" key="7">
    <source>
        <dbReference type="RefSeq" id="XP_021845502.2"/>
    </source>
</evidence>
<keyword evidence="6" id="KW-1185">Reference proteome</keyword>
<dbReference type="GO" id="GO:0003676">
    <property type="term" value="F:nucleic acid binding"/>
    <property type="evidence" value="ECO:0007669"/>
    <property type="project" value="InterPro"/>
</dbReference>
<feature type="compositionally biased region" description="Basic and acidic residues" evidence="2">
    <location>
        <begin position="1"/>
        <end position="16"/>
    </location>
</feature>
<dbReference type="PROSITE" id="PS50879">
    <property type="entry name" value="RNASE_H_1"/>
    <property type="match status" value="1"/>
</dbReference>
<evidence type="ECO:0000313" key="6">
    <source>
        <dbReference type="Proteomes" id="UP000813463"/>
    </source>
</evidence>
<dbReference type="GeneID" id="110785379"/>
<feature type="region of interest" description="Disordered" evidence="2">
    <location>
        <begin position="510"/>
        <end position="582"/>
    </location>
</feature>
<dbReference type="InterPro" id="IPR012337">
    <property type="entry name" value="RNaseH-like_sf"/>
</dbReference>
<dbReference type="InterPro" id="IPR043502">
    <property type="entry name" value="DNA/RNA_pol_sf"/>
</dbReference>
<feature type="domain" description="RNase H type-1" evidence="4">
    <location>
        <begin position="1334"/>
        <end position="1463"/>
    </location>
</feature>
<dbReference type="CDD" id="cd00303">
    <property type="entry name" value="retropepsin_like"/>
    <property type="match status" value="1"/>
</dbReference>
<dbReference type="Gene3D" id="2.40.70.10">
    <property type="entry name" value="Acid Proteases"/>
    <property type="match status" value="1"/>
</dbReference>
<feature type="compositionally biased region" description="Low complexity" evidence="2">
    <location>
        <begin position="515"/>
        <end position="539"/>
    </location>
</feature>
<feature type="region of interest" description="Disordered" evidence="2">
    <location>
        <begin position="1"/>
        <end position="85"/>
    </location>
</feature>
<dbReference type="InterPro" id="IPR001584">
    <property type="entry name" value="Integrase_cat-core"/>
</dbReference>
<dbReference type="InterPro" id="IPR041588">
    <property type="entry name" value="Integrase_H2C2"/>
</dbReference>
<dbReference type="PANTHER" id="PTHR48475:SF2">
    <property type="entry name" value="RIBONUCLEASE H"/>
    <property type="match status" value="1"/>
</dbReference>
<dbReference type="Gene3D" id="3.30.70.270">
    <property type="match status" value="2"/>
</dbReference>
<dbReference type="InterPro" id="IPR021109">
    <property type="entry name" value="Peptidase_aspartic_dom_sf"/>
</dbReference>
<dbReference type="SUPFAM" id="SSF53098">
    <property type="entry name" value="Ribonuclease H-like"/>
    <property type="match status" value="2"/>
</dbReference>
<keyword evidence="1" id="KW-0233">DNA recombination</keyword>
<feature type="compositionally biased region" description="Basic and acidic residues" evidence="2">
    <location>
        <begin position="552"/>
        <end position="570"/>
    </location>
</feature>